<evidence type="ECO:0000259" key="3">
    <source>
        <dbReference type="Pfam" id="PF02742"/>
    </source>
</evidence>
<comment type="caution">
    <text evidence="4">The sequence shown here is derived from an EMBL/GenBank/DDBJ whole genome shotgun (WGS) entry which is preliminary data.</text>
</comment>
<name>X1EEN2_9ZZZZ</name>
<dbReference type="InterPro" id="IPR001367">
    <property type="entry name" value="Fe_dep_repressor"/>
</dbReference>
<comment type="subcellular location">
    <subcellularLocation>
        <location evidence="1">Cytoplasm</location>
    </subcellularLocation>
</comment>
<dbReference type="GO" id="GO:0003700">
    <property type="term" value="F:DNA-binding transcription factor activity"/>
    <property type="evidence" value="ECO:0007669"/>
    <property type="project" value="InterPro"/>
</dbReference>
<feature type="non-terminal residue" evidence="4">
    <location>
        <position position="1"/>
    </location>
</feature>
<dbReference type="GO" id="GO:0005737">
    <property type="term" value="C:cytoplasm"/>
    <property type="evidence" value="ECO:0007669"/>
    <property type="project" value="UniProtKB-SubCell"/>
</dbReference>
<evidence type="ECO:0000256" key="1">
    <source>
        <dbReference type="ARBA" id="ARBA00004496"/>
    </source>
</evidence>
<dbReference type="InterPro" id="IPR036421">
    <property type="entry name" value="Fe_dep_repressor_sf"/>
</dbReference>
<dbReference type="Pfam" id="PF02742">
    <property type="entry name" value="Fe_dep_repr_C"/>
    <property type="match status" value="1"/>
</dbReference>
<protein>
    <recommendedName>
        <fullName evidence="3">Iron dependent repressor metal binding and dimerisation domain-containing protein</fullName>
    </recommendedName>
</protein>
<proteinExistence type="predicted"/>
<dbReference type="PANTHER" id="PTHR33238:SF11">
    <property type="entry name" value="TRANSCRIPTIONAL REGULATOR MNTR"/>
    <property type="match status" value="1"/>
</dbReference>
<dbReference type="Gene3D" id="1.10.10.10">
    <property type="entry name" value="Winged helix-like DNA-binding domain superfamily/Winged helix DNA-binding domain"/>
    <property type="match status" value="1"/>
</dbReference>
<comment type="subunit">
    <text evidence="2">Homodimer.</text>
</comment>
<gene>
    <name evidence="4" type="ORF">S01H4_60335</name>
</gene>
<feature type="domain" description="Iron dependent repressor metal binding and dimerisation" evidence="3">
    <location>
        <begin position="20"/>
        <end position="83"/>
    </location>
</feature>
<dbReference type="GO" id="GO:0046983">
    <property type="term" value="F:protein dimerization activity"/>
    <property type="evidence" value="ECO:0007669"/>
    <property type="project" value="InterPro"/>
</dbReference>
<evidence type="ECO:0000256" key="2">
    <source>
        <dbReference type="ARBA" id="ARBA00011738"/>
    </source>
</evidence>
<dbReference type="GO" id="GO:0046914">
    <property type="term" value="F:transition metal ion binding"/>
    <property type="evidence" value="ECO:0007669"/>
    <property type="project" value="InterPro"/>
</dbReference>
<dbReference type="InterPro" id="IPR050536">
    <property type="entry name" value="DtxR_MntR_Metal-Reg"/>
</dbReference>
<accession>X1EEN2</accession>
<evidence type="ECO:0000313" key="4">
    <source>
        <dbReference type="EMBL" id="GAH15594.1"/>
    </source>
</evidence>
<dbReference type="InterPro" id="IPR022689">
    <property type="entry name" value="Iron_dep_repressor"/>
</dbReference>
<dbReference type="EMBL" id="BART01035556">
    <property type="protein sequence ID" value="GAH15594.1"/>
    <property type="molecule type" value="Genomic_DNA"/>
</dbReference>
<reference evidence="4" key="1">
    <citation type="journal article" date="2014" name="Front. Microbiol.">
        <title>High frequency of phylogenetically diverse reductive dehalogenase-homologous genes in deep subseafloor sedimentary metagenomes.</title>
        <authorList>
            <person name="Kawai M."/>
            <person name="Futagami T."/>
            <person name="Toyoda A."/>
            <person name="Takaki Y."/>
            <person name="Nishi S."/>
            <person name="Hori S."/>
            <person name="Arai W."/>
            <person name="Tsubouchi T."/>
            <person name="Morono Y."/>
            <person name="Uchiyama I."/>
            <person name="Ito T."/>
            <person name="Fujiyama A."/>
            <person name="Inagaki F."/>
            <person name="Takami H."/>
        </authorList>
    </citation>
    <scope>NUCLEOTIDE SEQUENCE</scope>
    <source>
        <strain evidence="4">Expedition CK06-06</strain>
    </source>
</reference>
<dbReference type="SUPFAM" id="SSF47979">
    <property type="entry name" value="Iron-dependent repressor protein, dimerization domain"/>
    <property type="match status" value="1"/>
</dbReference>
<dbReference type="PANTHER" id="PTHR33238">
    <property type="entry name" value="IRON (METAL) DEPENDENT REPRESSOR, DTXR FAMILY"/>
    <property type="match status" value="1"/>
</dbReference>
<organism evidence="4">
    <name type="scientific">marine sediment metagenome</name>
    <dbReference type="NCBI Taxonomy" id="412755"/>
    <lineage>
        <taxon>unclassified sequences</taxon>
        <taxon>metagenomes</taxon>
        <taxon>ecological metagenomes</taxon>
    </lineage>
</organism>
<dbReference type="AlphaFoldDB" id="X1EEN2"/>
<dbReference type="InterPro" id="IPR036388">
    <property type="entry name" value="WH-like_DNA-bd_sf"/>
</dbReference>
<dbReference type="SMART" id="SM00529">
    <property type="entry name" value="HTH_DTXR"/>
    <property type="match status" value="1"/>
</dbReference>
<sequence length="118" mass="13453">RSLSEKGLINYAPYDLITLTPDGKSVAEDIVLRHKTIKIFLINVLHIDPAEAEENACKMEHNISPTILDRLISFMKFVEVCPRFENHWVEAFKIFEETGEIQDTCKLCVSNSTENNGD</sequence>